<evidence type="ECO:0000313" key="5">
    <source>
        <dbReference type="Proteomes" id="UP001055101"/>
    </source>
</evidence>
<comment type="caution">
    <text evidence="4">The sequence shown here is derived from an EMBL/GenBank/DDBJ whole genome shotgun (WGS) entry which is preliminary data.</text>
</comment>
<proteinExistence type="predicted"/>
<sequence length="316" mass="32855">MSHRLGLPLFFLTVLLTAVPTFAQEAYVTAQLAGEVAVVDLGQAKVIAHIPLDGAPAGIALSPDRRTAYVTRPEGQSVAVLDLDARKVTASLAVPGGPLGICVDPQTGTVYVADWYASRVFVLAPAPEGLKQTGEIAVGKSPSGLAVTPDGRSLLVANREADSVSVVDLATARESQKIAVGQHPFGLTLSADGRRAYTANVTSNDVSVIDVAARREIGRVKTGDRPYVVALAGGRGFVTDQYSNTVTAFGLDDLKPAGTIDVEDHPEGIAAAKDGKTLYVANWGDNSLSVIDAGTLKVTGKIAVPDGPRAFGDFLR</sequence>
<reference evidence="4" key="1">
    <citation type="journal article" date="2021" name="Front. Microbiol.">
        <title>Comprehensive Comparative Genomics and Phenotyping of Methylobacterium Species.</title>
        <authorList>
            <person name="Alessa O."/>
            <person name="Ogura Y."/>
            <person name="Fujitani Y."/>
            <person name="Takami H."/>
            <person name="Hayashi T."/>
            <person name="Sahin N."/>
            <person name="Tani A."/>
        </authorList>
    </citation>
    <scope>NUCLEOTIDE SEQUENCE</scope>
    <source>
        <strain evidence="4">DSM 23674</strain>
    </source>
</reference>
<evidence type="ECO:0000256" key="1">
    <source>
        <dbReference type="ARBA" id="ARBA00022737"/>
    </source>
</evidence>
<organism evidence="4 5">
    <name type="scientific">Methylobacterium thuringiense</name>
    <dbReference type="NCBI Taxonomy" id="1003091"/>
    <lineage>
        <taxon>Bacteria</taxon>
        <taxon>Pseudomonadati</taxon>
        <taxon>Pseudomonadota</taxon>
        <taxon>Alphaproteobacteria</taxon>
        <taxon>Hyphomicrobiales</taxon>
        <taxon>Methylobacteriaceae</taxon>
        <taxon>Methylobacterium</taxon>
    </lineage>
</organism>
<evidence type="ECO:0000256" key="3">
    <source>
        <dbReference type="SAM" id="SignalP"/>
    </source>
</evidence>
<dbReference type="InterPro" id="IPR001258">
    <property type="entry name" value="NHL_repeat"/>
</dbReference>
<dbReference type="PANTHER" id="PTHR47197">
    <property type="entry name" value="PROTEIN NIRF"/>
    <property type="match status" value="1"/>
</dbReference>
<dbReference type="Gene3D" id="2.130.10.10">
    <property type="entry name" value="YVTN repeat-like/Quinoprotein amine dehydrogenase"/>
    <property type="match status" value="3"/>
</dbReference>
<dbReference type="PROSITE" id="PS51125">
    <property type="entry name" value="NHL"/>
    <property type="match status" value="1"/>
</dbReference>
<dbReference type="SUPFAM" id="SSF51004">
    <property type="entry name" value="C-terminal (heme d1) domain of cytochrome cd1-nitrite reductase"/>
    <property type="match status" value="1"/>
</dbReference>
<evidence type="ECO:0000313" key="4">
    <source>
        <dbReference type="EMBL" id="GJE54044.1"/>
    </source>
</evidence>
<name>A0ABQ4TF86_9HYPH</name>
<dbReference type="RefSeq" id="WP_147817066.1">
    <property type="nucleotide sequence ID" value="NZ_BPRA01000002.1"/>
</dbReference>
<dbReference type="InterPro" id="IPR051200">
    <property type="entry name" value="Host-pathogen_enzymatic-act"/>
</dbReference>
<reference evidence="4" key="2">
    <citation type="submission" date="2021-08" db="EMBL/GenBank/DDBJ databases">
        <authorList>
            <person name="Tani A."/>
            <person name="Ola A."/>
            <person name="Ogura Y."/>
            <person name="Katsura K."/>
            <person name="Hayashi T."/>
        </authorList>
    </citation>
    <scope>NUCLEOTIDE SEQUENCE</scope>
    <source>
        <strain evidence="4">DSM 23674</strain>
    </source>
</reference>
<dbReference type="InterPro" id="IPR015943">
    <property type="entry name" value="WD40/YVTN_repeat-like_dom_sf"/>
</dbReference>
<dbReference type="Pfam" id="PF01436">
    <property type="entry name" value="NHL"/>
    <property type="match status" value="1"/>
</dbReference>
<keyword evidence="3" id="KW-0732">Signal</keyword>
<gene>
    <name evidence="4" type="ORF">EKPJFOCH_0516</name>
</gene>
<dbReference type="PANTHER" id="PTHR47197:SF3">
    <property type="entry name" value="DIHYDRO-HEME D1 DEHYDROGENASE"/>
    <property type="match status" value="1"/>
</dbReference>
<feature type="signal peptide" evidence="3">
    <location>
        <begin position="1"/>
        <end position="23"/>
    </location>
</feature>
<accession>A0ABQ4TF86</accession>
<dbReference type="EMBL" id="BPRA01000002">
    <property type="protein sequence ID" value="GJE54044.1"/>
    <property type="molecule type" value="Genomic_DNA"/>
</dbReference>
<dbReference type="InterPro" id="IPR019405">
    <property type="entry name" value="Lactonase_7-beta_prop"/>
</dbReference>
<dbReference type="InterPro" id="IPR011048">
    <property type="entry name" value="Haem_d1_sf"/>
</dbReference>
<keyword evidence="1" id="KW-0677">Repeat</keyword>
<keyword evidence="5" id="KW-1185">Reference proteome</keyword>
<feature type="chain" id="PRO_5045276988" evidence="3">
    <location>
        <begin position="24"/>
        <end position="316"/>
    </location>
</feature>
<feature type="repeat" description="NHL" evidence="2">
    <location>
        <begin position="97"/>
        <end position="126"/>
    </location>
</feature>
<dbReference type="NCBIfam" id="TIGR02276">
    <property type="entry name" value="beta_rpt_yvtn"/>
    <property type="match status" value="3"/>
</dbReference>
<evidence type="ECO:0000256" key="2">
    <source>
        <dbReference type="PROSITE-ProRule" id="PRU00504"/>
    </source>
</evidence>
<protein>
    <submittedName>
        <fullName evidence="4">Hydrazine synthase subunit beta</fullName>
    </submittedName>
</protein>
<dbReference type="InterPro" id="IPR011964">
    <property type="entry name" value="YVTN_b-propeller_repeat"/>
</dbReference>
<dbReference type="Proteomes" id="UP001055101">
    <property type="component" value="Unassembled WGS sequence"/>
</dbReference>
<dbReference type="Pfam" id="PF10282">
    <property type="entry name" value="Lactonase"/>
    <property type="match status" value="1"/>
</dbReference>